<accession>R4S0F7</accession>
<protein>
    <submittedName>
        <fullName evidence="1">Uncharacterized protein</fullName>
    </submittedName>
</protein>
<organism evidence="1 2">
    <name type="scientific">Strawberry lethal yellows phytoplasma (CPA) str. NZSb11</name>
    <dbReference type="NCBI Taxonomy" id="980422"/>
    <lineage>
        <taxon>Bacteria</taxon>
        <taxon>Bacillati</taxon>
        <taxon>Mycoplasmatota</taxon>
        <taxon>Mollicutes</taxon>
        <taxon>Acholeplasmatales</taxon>
        <taxon>Acholeplasmataceae</taxon>
        <taxon>Candidatus Phytoplasma</taxon>
        <taxon>16SrXII (Stolbur group)</taxon>
    </lineage>
</organism>
<dbReference type="HOGENOM" id="CLU_3349191_0_0_14"/>
<dbReference type="EMBL" id="CP002548">
    <property type="protein sequence ID" value="AGL90243.1"/>
    <property type="molecule type" value="Genomic_DNA"/>
</dbReference>
<dbReference type="Proteomes" id="UP000013941">
    <property type="component" value="Chromosome"/>
</dbReference>
<dbReference type="KEGG" id="nzs:SLY_0321"/>
<sequence length="37" mass="4572">MIAETDFNNTQHQYFLRPLGCYKIFLHFFKKLLSLFF</sequence>
<proteinExistence type="predicted"/>
<gene>
    <name evidence="1" type="ORF">SLY_0321</name>
</gene>
<dbReference type="PATRIC" id="fig|980422.3.peg.299"/>
<evidence type="ECO:0000313" key="2">
    <source>
        <dbReference type="Proteomes" id="UP000013941"/>
    </source>
</evidence>
<evidence type="ECO:0000313" key="1">
    <source>
        <dbReference type="EMBL" id="AGL90243.1"/>
    </source>
</evidence>
<name>R4S0F7_PHYAS</name>
<dbReference type="AlphaFoldDB" id="R4S0F7"/>
<keyword evidence="2" id="KW-1185">Reference proteome</keyword>
<reference evidence="1 2" key="1">
    <citation type="journal article" date="2013" name="BMC Genomics">
        <title>Comparison of the complete genome sequence of two closely related isolates of 'Candidatus Phytoplasma australiense' reveals genome plasticity.</title>
        <authorList>
            <person name="Andersen M.T."/>
            <person name="Liefting L.W."/>
            <person name="Havukkala I."/>
            <person name="Beever R.E."/>
        </authorList>
    </citation>
    <scope>NUCLEOTIDE SEQUENCE [LARGE SCALE GENOMIC DNA]</scope>
    <source>
        <strain evidence="1 2">NZSb11</strain>
    </source>
</reference>